<dbReference type="Gene3D" id="2.170.130.10">
    <property type="entry name" value="TonB-dependent receptor, plug domain"/>
    <property type="match status" value="1"/>
</dbReference>
<feature type="domain" description="TonB-dependent transporter Oar-like beta-barrel" evidence="4">
    <location>
        <begin position="213"/>
        <end position="1209"/>
    </location>
</feature>
<evidence type="ECO:0000256" key="1">
    <source>
        <dbReference type="ARBA" id="ARBA00004442"/>
    </source>
</evidence>
<comment type="subcellular location">
    <subcellularLocation>
        <location evidence="1">Cell outer membrane</location>
    </subcellularLocation>
</comment>
<dbReference type="InterPro" id="IPR036942">
    <property type="entry name" value="Beta-barrel_TonB_sf"/>
</dbReference>
<evidence type="ECO:0000256" key="2">
    <source>
        <dbReference type="ARBA" id="ARBA00023136"/>
    </source>
</evidence>
<dbReference type="InterPro" id="IPR037066">
    <property type="entry name" value="Plug_dom_sf"/>
</dbReference>
<sequence>MLGRVLDPTGAVVPGATLTLTNDASGTTISAVSSKVGDYIFPSVAVGAYHLQAQGQGFEDFVANGIQVNLNATVSYDVKLQVGANTQAVEVTAEAPLVDTTTTQLGAVINERAVQNLPLNSRDTYQLLQLQPGVQGVGGSDLFYGSDKAGAVSVNGGRGRSNNFSVNGGDGNDLFVNSPGIEPSPDAVEEFRVITNTFDAEYGRNSGAVINVVTKSGTNKFHGSIYDYVRNKAFDAKGYFNLTTPDDTQNQYGATVGGPIKKDKTFFFLSYSGKQLVQGIAGDKTRVPTAAERTGQFGALAGTLSDLTVANILQNRPGCAAAIAGAGGLAPTPGTAWASIFPTSIPTACFDPVAANLLANNVPLPNVGGYYFQASPNQHSRENQGTVRFDHTFNEHNSFTGYYYVDDAFDENPFTRFQAVTPNLLPGFGSNNASRNQQINLADTWTLSATTQNEARITYYREGQLTFLAFQRNGLVTDSCTGVAANFCFNGNTDTPLIDDNGNPIANNTKLGITPGLPASRQGVPNINISGGFTIGNDYEGSLPQVGNTYSLTDNFSKVIGQHSLKFGGDFRIQHFDQTLYYNVNGYYSYSGGGPNDLAATDATGAGTLFPNYLLGLPDQYSQGSPQTENIRANALYLFAQDSYKVRPNVTLNYGLRWELNEPLADASQRVQTFRPGQATQIFPCQLNAANTAAIGNGSSDCGPGSANEAYFPLGLVIPGDKGVPKGLTATYYKAFAPRIGLAWSPQRFNNKLVIRGGFGLFYNPLEQLVLEQFQGEPPFGGSSSISEGLFQTPFVSQGGVVSPNAFNGFLNPARGSAVDWSVFRPIILYGELQPNLRTQYTEQYNLQVQHQFANNMVFTLGYVGSQGHRLLATYDLNHGNTQTCLDLIATSAYNGDPSYNCGPYSEDSAYVIPAGETIAPQGLHLPYGSTPFIQGGTALTGPINLVGLRQYSSPYCDPVSGTNCPADGVPVFSSIFAQDVVANSNYNSLQASIEKRFSNGVQFLGAYTWSKSIDNASSFEQSLDPTDFSRSRALSLYGATNRFVFSGVWDLPFRKYSGALGVVADGWTLSAIIAFQDGFPIRMQSNLDQELQGSGDFENPGKPDIVAPFTHQDPRKNNGYYFNPNIFAVPALGSLGSASRSQCCGPGIDNTDLALQKVTQIGENKSLEFTFQTFNVFNHTQFLNPDGQIGDGGLFGQVTRARDPRKMQLALRFRM</sequence>
<dbReference type="InterPro" id="IPR008969">
    <property type="entry name" value="CarboxyPept-like_regulatory"/>
</dbReference>
<dbReference type="KEGG" id="abas:ACPOL_3909"/>
<protein>
    <submittedName>
        <fullName evidence="5">Oar protein</fullName>
    </submittedName>
</protein>
<dbReference type="Proteomes" id="UP000253606">
    <property type="component" value="Chromosome"/>
</dbReference>
<organism evidence="5 6">
    <name type="scientific">Acidisarcina polymorpha</name>
    <dbReference type="NCBI Taxonomy" id="2211140"/>
    <lineage>
        <taxon>Bacteria</taxon>
        <taxon>Pseudomonadati</taxon>
        <taxon>Acidobacteriota</taxon>
        <taxon>Terriglobia</taxon>
        <taxon>Terriglobales</taxon>
        <taxon>Acidobacteriaceae</taxon>
        <taxon>Acidisarcina</taxon>
    </lineage>
</organism>
<dbReference type="Gene3D" id="2.60.40.1120">
    <property type="entry name" value="Carboxypeptidase-like, regulatory domain"/>
    <property type="match status" value="1"/>
</dbReference>
<dbReference type="SUPFAM" id="SSF56935">
    <property type="entry name" value="Porins"/>
    <property type="match status" value="1"/>
</dbReference>
<evidence type="ECO:0000313" key="6">
    <source>
        <dbReference type="Proteomes" id="UP000253606"/>
    </source>
</evidence>
<keyword evidence="6" id="KW-1185">Reference proteome</keyword>
<reference evidence="5 6" key="1">
    <citation type="journal article" date="2018" name="Front. Microbiol.">
        <title>Hydrolytic Capabilities as a Key to Environmental Success: Chitinolytic and Cellulolytic Acidobacteria From Acidic Sub-arctic Soils and Boreal Peatlands.</title>
        <authorList>
            <person name="Belova S.E."/>
            <person name="Ravin N.V."/>
            <person name="Pankratov T.A."/>
            <person name="Rakitin A.L."/>
            <person name="Ivanova A.A."/>
            <person name="Beletsky A.V."/>
            <person name="Mardanov A.V."/>
            <person name="Sinninghe Damste J.S."/>
            <person name="Dedysh S.N."/>
        </authorList>
    </citation>
    <scope>NUCLEOTIDE SEQUENCE [LARGE SCALE GENOMIC DNA]</scope>
    <source>
        <strain evidence="5 6">SBC82</strain>
    </source>
</reference>
<keyword evidence="2" id="KW-0472">Membrane</keyword>
<name>A0A2Z5G280_9BACT</name>
<dbReference type="Gene3D" id="2.40.170.20">
    <property type="entry name" value="TonB-dependent receptor, beta-barrel domain"/>
    <property type="match status" value="1"/>
</dbReference>
<evidence type="ECO:0000256" key="3">
    <source>
        <dbReference type="ARBA" id="ARBA00023237"/>
    </source>
</evidence>
<keyword evidence="3" id="KW-0998">Cell outer membrane</keyword>
<dbReference type="Pfam" id="PF25183">
    <property type="entry name" value="OMP_b-brl_4"/>
    <property type="match status" value="1"/>
</dbReference>
<evidence type="ECO:0000313" key="5">
    <source>
        <dbReference type="EMBL" id="AXC13188.1"/>
    </source>
</evidence>
<dbReference type="SUPFAM" id="SSF49464">
    <property type="entry name" value="Carboxypeptidase regulatory domain-like"/>
    <property type="match status" value="1"/>
</dbReference>
<dbReference type="Pfam" id="PF13620">
    <property type="entry name" value="CarboxypepD_reg"/>
    <property type="match status" value="1"/>
</dbReference>
<dbReference type="EMBL" id="CP030840">
    <property type="protein sequence ID" value="AXC13188.1"/>
    <property type="molecule type" value="Genomic_DNA"/>
</dbReference>
<dbReference type="InterPro" id="IPR057601">
    <property type="entry name" value="Oar-like_b-barrel"/>
</dbReference>
<dbReference type="AlphaFoldDB" id="A0A2Z5G280"/>
<proteinExistence type="predicted"/>
<accession>A0A2Z5G280</accession>
<gene>
    <name evidence="5" type="ORF">ACPOL_3909</name>
</gene>
<dbReference type="GO" id="GO:0009279">
    <property type="term" value="C:cell outer membrane"/>
    <property type="evidence" value="ECO:0007669"/>
    <property type="project" value="UniProtKB-SubCell"/>
</dbReference>
<evidence type="ECO:0000259" key="4">
    <source>
        <dbReference type="Pfam" id="PF25183"/>
    </source>
</evidence>